<dbReference type="Pfam" id="PF00403">
    <property type="entry name" value="HMA"/>
    <property type="match status" value="1"/>
</dbReference>
<dbReference type="GO" id="GO:0046872">
    <property type="term" value="F:metal ion binding"/>
    <property type="evidence" value="ECO:0007669"/>
    <property type="project" value="InterPro"/>
</dbReference>
<name>A0A6B0GIN0_9EURY</name>
<dbReference type="InterPro" id="IPR006121">
    <property type="entry name" value="HMA_dom"/>
</dbReference>
<dbReference type="EMBL" id="WSZK01000015">
    <property type="protein sequence ID" value="MWG34732.1"/>
    <property type="molecule type" value="Genomic_DNA"/>
</dbReference>
<protein>
    <submittedName>
        <fullName evidence="2">Heavy metal transporter</fullName>
    </submittedName>
</protein>
<dbReference type="CDD" id="cd00371">
    <property type="entry name" value="HMA"/>
    <property type="match status" value="1"/>
</dbReference>
<proteinExistence type="predicted"/>
<dbReference type="InterPro" id="IPR036163">
    <property type="entry name" value="HMA_dom_sf"/>
</dbReference>
<evidence type="ECO:0000313" key="2">
    <source>
        <dbReference type="EMBL" id="MWG34732.1"/>
    </source>
</evidence>
<accession>A0A6B0GIN0</accession>
<evidence type="ECO:0000259" key="1">
    <source>
        <dbReference type="PROSITE" id="PS50846"/>
    </source>
</evidence>
<keyword evidence="3" id="KW-1185">Reference proteome</keyword>
<reference evidence="2 3" key="1">
    <citation type="submission" date="2019-12" db="EMBL/GenBank/DDBJ databases">
        <title>Halocatena pleomorpha gen. nov. sp. nov., an extremely halophilic archaeon of family Halobacteriaceae isolated from saltpan soil.</title>
        <authorList>
            <person name="Pal Y."/>
            <person name="Verma A."/>
            <person name="Krishnamurthi S."/>
            <person name="Kumar P."/>
        </authorList>
    </citation>
    <scope>NUCLEOTIDE SEQUENCE [LARGE SCALE GENOMIC DNA]</scope>
    <source>
        <strain evidence="2 3">JCM 16495</strain>
    </source>
</reference>
<dbReference type="Proteomes" id="UP000451471">
    <property type="component" value="Unassembled WGS sequence"/>
</dbReference>
<dbReference type="AlphaFoldDB" id="A0A6B0GIN0"/>
<sequence>MVQRRSIEVTGMSCNGCERNVEKALKNVGGVRRAEADHEAGAVEVVVEDDVSDDDLGTAIHDAGYEVVA</sequence>
<dbReference type="RefSeq" id="WP_158204376.1">
    <property type="nucleotide sequence ID" value="NZ_WSZK01000015.1"/>
</dbReference>
<evidence type="ECO:0000313" key="3">
    <source>
        <dbReference type="Proteomes" id="UP000451471"/>
    </source>
</evidence>
<feature type="domain" description="HMA" evidence="1">
    <location>
        <begin position="3"/>
        <end position="68"/>
    </location>
</feature>
<organism evidence="2 3">
    <name type="scientific">Halomarina oriensis</name>
    <dbReference type="NCBI Taxonomy" id="671145"/>
    <lineage>
        <taxon>Archaea</taxon>
        <taxon>Methanobacteriati</taxon>
        <taxon>Methanobacteriota</taxon>
        <taxon>Stenosarchaea group</taxon>
        <taxon>Halobacteria</taxon>
        <taxon>Halobacteriales</taxon>
        <taxon>Natronomonadaceae</taxon>
        <taxon>Halomarina</taxon>
    </lineage>
</organism>
<gene>
    <name evidence="2" type="ORF">GQS65_09560</name>
</gene>
<comment type="caution">
    <text evidence="2">The sequence shown here is derived from an EMBL/GenBank/DDBJ whole genome shotgun (WGS) entry which is preliminary data.</text>
</comment>
<dbReference type="SUPFAM" id="SSF55008">
    <property type="entry name" value="HMA, heavy metal-associated domain"/>
    <property type="match status" value="1"/>
</dbReference>
<dbReference type="Gene3D" id="3.30.70.100">
    <property type="match status" value="1"/>
</dbReference>
<dbReference type="PROSITE" id="PS50846">
    <property type="entry name" value="HMA_2"/>
    <property type="match status" value="1"/>
</dbReference>